<keyword evidence="4 5" id="KW-0413">Isomerase</keyword>
<gene>
    <name evidence="5" type="primary">fcl</name>
    <name evidence="7" type="ordered locus">RPB_1526</name>
</gene>
<evidence type="ECO:0000256" key="5">
    <source>
        <dbReference type="HAMAP-Rule" id="MF_00956"/>
    </source>
</evidence>
<feature type="binding site" evidence="5">
    <location>
        <position position="146"/>
    </location>
    <ligand>
        <name>NADP(+)</name>
        <dbReference type="ChEBI" id="CHEBI:58349"/>
    </ligand>
</feature>
<organism evidence="7 8">
    <name type="scientific">Rhodopseudomonas palustris (strain HaA2)</name>
    <dbReference type="NCBI Taxonomy" id="316058"/>
    <lineage>
        <taxon>Bacteria</taxon>
        <taxon>Pseudomonadati</taxon>
        <taxon>Pseudomonadota</taxon>
        <taxon>Alphaproteobacteria</taxon>
        <taxon>Hyphomicrobiales</taxon>
        <taxon>Nitrobacteraceae</taxon>
        <taxon>Rhodopseudomonas</taxon>
    </lineage>
</organism>
<dbReference type="OrthoDB" id="9811425at2"/>
<evidence type="ECO:0000256" key="1">
    <source>
        <dbReference type="ARBA" id="ARBA00005959"/>
    </source>
</evidence>
<dbReference type="InterPro" id="IPR028614">
    <property type="entry name" value="GDP_fucose/colitose_synth"/>
</dbReference>
<feature type="binding site" evidence="5">
    <location>
        <position position="193"/>
    </location>
    <ligand>
        <name>substrate</name>
    </ligand>
</feature>
<dbReference type="KEGG" id="rpb:RPB_1526"/>
<comment type="function">
    <text evidence="5">Catalyzes the two-step NADP-dependent conversion of GDP-4-dehydro-6-deoxy-D-mannose to GDP-fucose, involving an epimerase and a reductase reaction.</text>
</comment>
<protein>
    <recommendedName>
        <fullName evidence="5">GDP-L-fucose synthase</fullName>
        <ecNumber evidence="5">1.1.1.271</ecNumber>
    </recommendedName>
    <alternativeName>
        <fullName evidence="5">GDP-4-keto-6-deoxy-D-mannose-3,5-epimerase-4-reductase</fullName>
    </alternativeName>
</protein>
<dbReference type="InterPro" id="IPR036291">
    <property type="entry name" value="NAD(P)-bd_dom_sf"/>
</dbReference>
<feature type="site" description="Important for catalytic activity" evidence="5">
    <location>
        <position position="113"/>
    </location>
</feature>
<dbReference type="STRING" id="316058.RPB_1526"/>
<dbReference type="HAMAP" id="MF_00956">
    <property type="entry name" value="GDP_fucose_synth"/>
    <property type="match status" value="1"/>
</dbReference>
<dbReference type="PANTHER" id="PTHR43238">
    <property type="entry name" value="GDP-L-FUCOSE SYNTHASE"/>
    <property type="match status" value="1"/>
</dbReference>
<evidence type="ECO:0000256" key="4">
    <source>
        <dbReference type="ARBA" id="ARBA00023235"/>
    </source>
</evidence>
<reference evidence="7 8" key="1">
    <citation type="submission" date="2006-01" db="EMBL/GenBank/DDBJ databases">
        <title>Complete sequence of Rhodopseudomonas palustris HaA2.</title>
        <authorList>
            <consortium name="US DOE Joint Genome Institute"/>
            <person name="Copeland A."/>
            <person name="Lucas S."/>
            <person name="Lapidus A."/>
            <person name="Barry K."/>
            <person name="Detter J.C."/>
            <person name="Glavina T."/>
            <person name="Hammon N."/>
            <person name="Israni S."/>
            <person name="Pitluck S."/>
            <person name="Chain P."/>
            <person name="Malfatti S."/>
            <person name="Shin M."/>
            <person name="Vergez L."/>
            <person name="Schmutz J."/>
            <person name="Larimer F."/>
            <person name="Land M."/>
            <person name="Hauser L."/>
            <person name="Pelletier D.A."/>
            <person name="Kyrpides N."/>
            <person name="Anderson I."/>
            <person name="Oda Y."/>
            <person name="Harwood C.S."/>
            <person name="Richardson P."/>
        </authorList>
    </citation>
    <scope>NUCLEOTIDE SEQUENCE [LARGE SCALE GENOMIC DNA]</scope>
    <source>
        <strain evidence="7 8">HaA2</strain>
    </source>
</reference>
<dbReference type="PANTHER" id="PTHR43238:SF1">
    <property type="entry name" value="GDP-L-FUCOSE SYNTHASE"/>
    <property type="match status" value="1"/>
</dbReference>
<feature type="binding site" evidence="5">
    <location>
        <position position="275"/>
    </location>
    <ligand>
        <name>substrate</name>
    </ligand>
</feature>
<feature type="binding site" evidence="5">
    <location>
        <begin position="111"/>
        <end position="114"/>
    </location>
    <ligand>
        <name>NADP(+)</name>
        <dbReference type="ChEBI" id="CHEBI:58349"/>
    </ligand>
</feature>
<comment type="pathway">
    <text evidence="5">Nucleotide-sugar biosynthesis; GDP-L-fucose biosynthesis via de novo pathway; GDP-L-fucose from GDP-alpha-D-mannose: step 2/2.</text>
</comment>
<feature type="binding site" evidence="5">
    <location>
        <begin position="169"/>
        <end position="172"/>
    </location>
    <ligand>
        <name>NADP(+)</name>
        <dbReference type="ChEBI" id="CHEBI:58349"/>
    </ligand>
</feature>
<dbReference type="Gene3D" id="3.40.50.720">
    <property type="entry name" value="NAD(P)-binding Rossmann-like Domain"/>
    <property type="match status" value="1"/>
</dbReference>
<dbReference type="GO" id="GO:0050577">
    <property type="term" value="F:GDP-L-fucose synthase activity"/>
    <property type="evidence" value="ECO:0007669"/>
    <property type="project" value="UniProtKB-UniRule"/>
</dbReference>
<feature type="site" description="Important for catalytic activity" evidence="5">
    <location>
        <position position="115"/>
    </location>
</feature>
<dbReference type="EMBL" id="CP000250">
    <property type="protein sequence ID" value="ABD06236.1"/>
    <property type="molecule type" value="Genomic_DNA"/>
</dbReference>
<dbReference type="Pfam" id="PF01370">
    <property type="entry name" value="Epimerase"/>
    <property type="match status" value="1"/>
</dbReference>
<evidence type="ECO:0000313" key="8">
    <source>
        <dbReference type="Proteomes" id="UP000008809"/>
    </source>
</evidence>
<evidence type="ECO:0000313" key="7">
    <source>
        <dbReference type="EMBL" id="ABD06236.1"/>
    </source>
</evidence>
<dbReference type="Gene3D" id="3.90.25.10">
    <property type="entry name" value="UDP-galactose 4-epimerase, domain 1"/>
    <property type="match status" value="1"/>
</dbReference>
<sequence length="317" mass="34630">MANLPFELKGKRIYVAGHAGMVGGALMRRLEQEDVETLVAARAELDLRDQAAVNGWFASHRPQVVFLAAAKVGGIAANDALRGEFIYDNIMIAANVIHAAHRVGVEKLMCLGSSCIFPKFAPQPLREEALLTGLLEPTNEPYAIAKIAAIKLVEAYRSQFGSDFINVMPTNVYGPGDNFHPEYSHVVAALIRRFHEAKMADATNVLVWGSGTPRREFLYVDDLADACVHLMRNYSDPQFINVGTGTDLTIAELAKVIASVVGYAGEISFDSSRPDGTPRKLLDVSRLTGLGWRARTSLQDGIRLAYEAFIDRPASRA</sequence>
<dbReference type="eggNOG" id="COG0451">
    <property type="taxonomic scope" value="Bacteria"/>
</dbReference>
<keyword evidence="3 5" id="KW-0560">Oxidoreductase</keyword>
<dbReference type="UniPathway" id="UPA00128">
    <property type="reaction ID" value="UER00191"/>
</dbReference>
<evidence type="ECO:0000259" key="6">
    <source>
        <dbReference type="Pfam" id="PF01370"/>
    </source>
</evidence>
<dbReference type="GO" id="GO:0016853">
    <property type="term" value="F:isomerase activity"/>
    <property type="evidence" value="ECO:0007669"/>
    <property type="project" value="UniProtKB-KW"/>
</dbReference>
<keyword evidence="5" id="KW-0511">Multifunctional enzyme</keyword>
<feature type="binding site" evidence="5">
    <location>
        <begin position="17"/>
        <end position="23"/>
    </location>
    <ligand>
        <name>NADP(+)</name>
        <dbReference type="ChEBI" id="CHEBI:58349"/>
    </ligand>
</feature>
<feature type="binding site" evidence="5">
    <location>
        <position position="208"/>
    </location>
    <ligand>
        <name>substrate</name>
    </ligand>
</feature>
<feature type="domain" description="NAD-dependent epimerase/dehydratase" evidence="6">
    <location>
        <begin position="13"/>
        <end position="243"/>
    </location>
</feature>
<dbReference type="GO" id="GO:0042351">
    <property type="term" value="P:'de novo' GDP-L-fucose biosynthetic process"/>
    <property type="evidence" value="ECO:0007669"/>
    <property type="project" value="UniProtKB-UniRule"/>
</dbReference>
<keyword evidence="8" id="KW-1185">Reference proteome</keyword>
<accession>Q2IZX4</accession>
<dbReference type="RefSeq" id="WP_011440424.1">
    <property type="nucleotide sequence ID" value="NC_007778.1"/>
</dbReference>
<comment type="similarity">
    <text evidence="1 5">Belongs to the NAD(P)-dependent epimerase/dehydratase family. Fucose synthase subfamily.</text>
</comment>
<dbReference type="InterPro" id="IPR001509">
    <property type="entry name" value="Epimerase_deHydtase"/>
</dbReference>
<dbReference type="Proteomes" id="UP000008809">
    <property type="component" value="Chromosome"/>
</dbReference>
<name>Q2IZX4_RHOP2</name>
<dbReference type="GO" id="GO:0070401">
    <property type="term" value="F:NADP+ binding"/>
    <property type="evidence" value="ECO:0007669"/>
    <property type="project" value="UniProtKB-UniRule"/>
</dbReference>
<dbReference type="SUPFAM" id="SSF51735">
    <property type="entry name" value="NAD(P)-binding Rossmann-fold domains"/>
    <property type="match status" value="1"/>
</dbReference>
<comment type="catalytic activity">
    <reaction evidence="5">
        <text>GDP-beta-L-fucose + NADP(+) = GDP-4-dehydro-alpha-D-rhamnose + NADPH + H(+)</text>
        <dbReference type="Rhea" id="RHEA:18885"/>
        <dbReference type="ChEBI" id="CHEBI:15378"/>
        <dbReference type="ChEBI" id="CHEBI:57273"/>
        <dbReference type="ChEBI" id="CHEBI:57783"/>
        <dbReference type="ChEBI" id="CHEBI:57964"/>
        <dbReference type="ChEBI" id="CHEBI:58349"/>
        <dbReference type="EC" id="1.1.1.271"/>
    </reaction>
</comment>
<feature type="active site" description="Proton donor/acceptor" evidence="5">
    <location>
        <position position="142"/>
    </location>
</feature>
<dbReference type="CDD" id="cd05239">
    <property type="entry name" value="GDP_FS_SDR_e"/>
    <property type="match status" value="1"/>
</dbReference>
<keyword evidence="2 5" id="KW-0521">NADP</keyword>
<dbReference type="EC" id="1.1.1.271" evidence="5"/>
<evidence type="ECO:0000256" key="3">
    <source>
        <dbReference type="ARBA" id="ARBA00023002"/>
    </source>
</evidence>
<proteinExistence type="inferred from homology"/>
<feature type="binding site" evidence="5">
    <location>
        <position position="185"/>
    </location>
    <ligand>
        <name>NADP(+)</name>
        <dbReference type="ChEBI" id="CHEBI:58349"/>
    </ligand>
</feature>
<dbReference type="HOGENOM" id="CLU_007383_18_0_5"/>
<feature type="binding site" evidence="5">
    <location>
        <position position="215"/>
    </location>
    <ligand>
        <name>substrate</name>
    </ligand>
</feature>
<dbReference type="AlphaFoldDB" id="Q2IZX4"/>
<evidence type="ECO:0000256" key="2">
    <source>
        <dbReference type="ARBA" id="ARBA00022857"/>
    </source>
</evidence>